<evidence type="ECO:0000256" key="1">
    <source>
        <dbReference type="SAM" id="MobiDB-lite"/>
    </source>
</evidence>
<feature type="chain" id="PRO_5004726217" evidence="2">
    <location>
        <begin position="29"/>
        <end position="225"/>
    </location>
</feature>
<reference evidence="3 4" key="1">
    <citation type="journal article" date="2014" name="Genome Announc.">
        <title>Draft Genome Sequence of Lutibaculum baratangense Strain AMV1T, Isolated from a Mud Volcano in Andamans, India.</title>
        <authorList>
            <person name="Singh A."/>
            <person name="Sreenivas A."/>
            <person name="Sathyanarayana Reddy G."/>
            <person name="Pinnaka A.K."/>
            <person name="Shivaji S."/>
        </authorList>
    </citation>
    <scope>NUCLEOTIDE SEQUENCE [LARGE SCALE GENOMIC DNA]</scope>
    <source>
        <strain evidence="3 4">AMV1</strain>
    </source>
</reference>
<keyword evidence="4" id="KW-1185">Reference proteome</keyword>
<name>V4QYJ2_9HYPH</name>
<accession>V4QYJ2</accession>
<feature type="signal peptide" evidence="2">
    <location>
        <begin position="1"/>
        <end position="28"/>
    </location>
</feature>
<evidence type="ECO:0000313" key="3">
    <source>
        <dbReference type="EMBL" id="ESR24822.1"/>
    </source>
</evidence>
<dbReference type="RefSeq" id="WP_023432275.1">
    <property type="nucleotide sequence ID" value="NZ_AWXZ01000029.1"/>
</dbReference>
<dbReference type="InterPro" id="IPR013361">
    <property type="entry name" value="Pilus_CpaD"/>
</dbReference>
<feature type="region of interest" description="Disordered" evidence="1">
    <location>
        <begin position="177"/>
        <end position="225"/>
    </location>
</feature>
<protein>
    <submittedName>
        <fullName evidence="3">Components of type IV pilus</fullName>
    </submittedName>
</protein>
<feature type="compositionally biased region" description="Basic and acidic residues" evidence="1">
    <location>
        <begin position="191"/>
        <end position="210"/>
    </location>
</feature>
<dbReference type="NCBIfam" id="TIGR02522">
    <property type="entry name" value="pilus_cpaD"/>
    <property type="match status" value="1"/>
</dbReference>
<organism evidence="3 4">
    <name type="scientific">Lutibaculum baratangense AMV1</name>
    <dbReference type="NCBI Taxonomy" id="631454"/>
    <lineage>
        <taxon>Bacteria</taxon>
        <taxon>Pseudomonadati</taxon>
        <taxon>Pseudomonadota</taxon>
        <taxon>Alphaproteobacteria</taxon>
        <taxon>Hyphomicrobiales</taxon>
        <taxon>Tepidamorphaceae</taxon>
        <taxon>Lutibaculum</taxon>
    </lineage>
</organism>
<evidence type="ECO:0000256" key="2">
    <source>
        <dbReference type="SAM" id="SignalP"/>
    </source>
</evidence>
<dbReference type="OrthoDB" id="9802674at2"/>
<evidence type="ECO:0000313" key="4">
    <source>
        <dbReference type="Proteomes" id="UP000017819"/>
    </source>
</evidence>
<dbReference type="Pfam" id="PF09476">
    <property type="entry name" value="Pilus_CpaD"/>
    <property type="match status" value="1"/>
</dbReference>
<sequence length="225" mass="24094">MMRTSHLSLRRPAPKVLAALLAILPVAACQNGQMTTASMPIAVEDRHPIGVVPERVVLDVNGGGAAELQSFVLAYGQEGHGPLYVLAPNGGDRRMSEAVYADARRAANAAGIPVASISYAGYEPVTRGAPVKLVYERMVAATTCGQWPDNAAQGARNEPYYNFGCATQKNFAAMLEDPRDLEGPRYQTPRDATRRDVVFDKYRQGERTGAEAETGGDGRASEVGE</sequence>
<dbReference type="AlphaFoldDB" id="V4QYJ2"/>
<proteinExistence type="predicted"/>
<dbReference type="InterPro" id="IPR019027">
    <property type="entry name" value="Pilus_biogenesis_CpaD-related"/>
</dbReference>
<keyword evidence="2" id="KW-0732">Signal</keyword>
<comment type="caution">
    <text evidence="3">The sequence shown here is derived from an EMBL/GenBank/DDBJ whole genome shotgun (WGS) entry which is preliminary data.</text>
</comment>
<dbReference type="EMBL" id="AWXZ01000029">
    <property type="protein sequence ID" value="ESR24822.1"/>
    <property type="molecule type" value="Genomic_DNA"/>
</dbReference>
<dbReference type="Proteomes" id="UP000017819">
    <property type="component" value="Unassembled WGS sequence"/>
</dbReference>
<dbReference type="eggNOG" id="COG5461">
    <property type="taxonomic scope" value="Bacteria"/>
</dbReference>
<dbReference type="STRING" id="631454.N177_2145"/>
<gene>
    <name evidence="3" type="ORF">N177_2145</name>
</gene>